<keyword evidence="5" id="KW-1185">Reference proteome</keyword>
<proteinExistence type="predicted"/>
<dbReference type="EMBL" id="JJMU01000008">
    <property type="protein sequence ID" value="KGE15736.1"/>
    <property type="molecule type" value="Genomic_DNA"/>
</dbReference>
<dbReference type="Pfam" id="PF01103">
    <property type="entry name" value="Omp85"/>
    <property type="match status" value="1"/>
</dbReference>
<evidence type="ECO:0000256" key="2">
    <source>
        <dbReference type="ARBA" id="ARBA00023136"/>
    </source>
</evidence>
<dbReference type="Gene3D" id="2.40.160.50">
    <property type="entry name" value="membrane protein fhac: a member of the omp85/tpsb transporter family"/>
    <property type="match status" value="1"/>
</dbReference>
<evidence type="ECO:0000259" key="3">
    <source>
        <dbReference type="Pfam" id="PF01103"/>
    </source>
</evidence>
<gene>
    <name evidence="4" type="ORF">DI53_0514</name>
</gene>
<reference evidence="5" key="1">
    <citation type="submission" date="2014-04" db="EMBL/GenBank/DDBJ databases">
        <title>Whole-Genome optical mapping and complete genome sequence of Sphingobacterium deserti sp. nov., a new spaces isolated from desert in the west of China.</title>
        <authorList>
            <person name="Teng C."/>
            <person name="Zhou Z."/>
            <person name="Li X."/>
            <person name="Chen M."/>
            <person name="Lin M."/>
            <person name="Wang L."/>
            <person name="Su S."/>
            <person name="Zhang C."/>
            <person name="Zhang W."/>
        </authorList>
    </citation>
    <scope>NUCLEOTIDE SEQUENCE [LARGE SCALE GENOMIC DNA]</scope>
    <source>
        <strain evidence="5">ACCC05744</strain>
    </source>
</reference>
<accession>A0A0B8T3K5</accession>
<dbReference type="GO" id="GO:0019867">
    <property type="term" value="C:outer membrane"/>
    <property type="evidence" value="ECO:0007669"/>
    <property type="project" value="InterPro"/>
</dbReference>
<name>A0A0B8T3K5_9SPHI</name>
<dbReference type="RefSeq" id="WP_241462355.1">
    <property type="nucleotide sequence ID" value="NZ_JJMU01000008.1"/>
</dbReference>
<dbReference type="AlphaFoldDB" id="A0A0B8T3K5"/>
<organism evidence="4 5">
    <name type="scientific">Sphingobacterium deserti</name>
    <dbReference type="NCBI Taxonomy" id="1229276"/>
    <lineage>
        <taxon>Bacteria</taxon>
        <taxon>Pseudomonadati</taxon>
        <taxon>Bacteroidota</taxon>
        <taxon>Sphingobacteriia</taxon>
        <taxon>Sphingobacteriales</taxon>
        <taxon>Sphingobacteriaceae</taxon>
        <taxon>Sphingobacterium</taxon>
    </lineage>
</organism>
<dbReference type="InterPro" id="IPR000184">
    <property type="entry name" value="Bac_surfAg_D15"/>
</dbReference>
<feature type="domain" description="Bacterial surface antigen (D15)" evidence="3">
    <location>
        <begin position="237"/>
        <end position="430"/>
    </location>
</feature>
<comment type="caution">
    <text evidence="4">The sequence shown here is derived from an EMBL/GenBank/DDBJ whole genome shotgun (WGS) entry which is preliminary data.</text>
</comment>
<dbReference type="STRING" id="1229276.DI53_0514"/>
<dbReference type="PATRIC" id="fig|1229276.3.peg.535"/>
<evidence type="ECO:0000313" key="4">
    <source>
        <dbReference type="EMBL" id="KGE15736.1"/>
    </source>
</evidence>
<protein>
    <recommendedName>
        <fullName evidence="3">Bacterial surface antigen (D15) domain-containing protein</fullName>
    </recommendedName>
</protein>
<evidence type="ECO:0000256" key="1">
    <source>
        <dbReference type="ARBA" id="ARBA00004370"/>
    </source>
</evidence>
<evidence type="ECO:0000313" key="5">
    <source>
        <dbReference type="Proteomes" id="UP000031802"/>
    </source>
</evidence>
<dbReference type="Proteomes" id="UP000031802">
    <property type="component" value="Unassembled WGS sequence"/>
</dbReference>
<dbReference type="eggNOG" id="COG0729">
    <property type="taxonomic scope" value="Bacteria"/>
</dbReference>
<keyword evidence="2" id="KW-0472">Membrane</keyword>
<sequence>MANKYIPSLLNVEKEFIYMRSYLIVLFFFTTILQVAAQKIIIKDTITNKAKDTVHYFEHLYDIGDGFRDVSRFVRRDTSKRVRGKRSGISILPNINYNPSIGFQIGAKVVGGVYLGDRETTAMSTFATALSYTTRGIMVGYFSHDTYTKQNKWNLKGGLVIAKMVILDYGMGMGNTIPTDIPEEEVLNNPDRNRYTNQYTVYSFNERLYKRLSPGMYVGAGVFVELKRNIRTLGEYETTPLDVYSDLTGYNPRNYNNNGLMFSWQYMTRDNPNSAYKGTYTDVILRMSQPWMGSAKASYQLQTDFRKYWSLSSTRPNHVLAFWHWGSYNVSGQLAYLDLPGTGRDTYSRLGRGYTAGYFKGNSFFYSEVEYRYPILRNQFLSGVVFANIQTADDRLGTKLFQRWQPAAGTGLRVLFNKATRTNLCIDYAFGRFGQRGLFLGLNEAF</sequence>
<comment type="subcellular location">
    <subcellularLocation>
        <location evidence="1">Membrane</location>
    </subcellularLocation>
</comment>
<reference evidence="4 5" key="2">
    <citation type="journal article" date="2015" name="PLoS ONE">
        <title>Whole-Genome Optical Mapping and Finished Genome Sequence of Sphingobacterium deserti sp. nov., a New Species Isolated from the Western Desert of China.</title>
        <authorList>
            <person name="Teng C."/>
            <person name="Zhou Z."/>
            <person name="Molnar I."/>
            <person name="Li X."/>
            <person name="Tang R."/>
            <person name="Chen M."/>
            <person name="Wang L."/>
            <person name="Su S."/>
            <person name="Zhang W."/>
            <person name="Lin M."/>
        </authorList>
    </citation>
    <scope>NUCLEOTIDE SEQUENCE [LARGE SCALE GENOMIC DNA]</scope>
    <source>
        <strain evidence="5">ACCC05744</strain>
    </source>
</reference>